<dbReference type="OrthoDB" id="288590at2759"/>
<evidence type="ECO:0000256" key="5">
    <source>
        <dbReference type="SAM" id="MobiDB-lite"/>
    </source>
</evidence>
<feature type="compositionally biased region" description="Low complexity" evidence="5">
    <location>
        <begin position="113"/>
        <end position="126"/>
    </location>
</feature>
<dbReference type="EMBL" id="JACEFO010002199">
    <property type="protein sequence ID" value="KAF8673930.1"/>
    <property type="molecule type" value="Genomic_DNA"/>
</dbReference>
<name>A0A835ASU1_9POAL</name>
<evidence type="ECO:0000313" key="9">
    <source>
        <dbReference type="Proteomes" id="UP000636709"/>
    </source>
</evidence>
<dbReference type="InterPro" id="IPR027443">
    <property type="entry name" value="IPNS-like_sf"/>
</dbReference>
<reference evidence="8" key="1">
    <citation type="submission" date="2020-07" db="EMBL/GenBank/DDBJ databases">
        <title>Genome sequence and genetic diversity analysis of an under-domesticated orphan crop, white fonio (Digitaria exilis).</title>
        <authorList>
            <person name="Bennetzen J.L."/>
            <person name="Chen S."/>
            <person name="Ma X."/>
            <person name="Wang X."/>
            <person name="Yssel A.E.J."/>
            <person name="Chaluvadi S.R."/>
            <person name="Johnson M."/>
            <person name="Gangashetty P."/>
            <person name="Hamidou F."/>
            <person name="Sanogo M.D."/>
            <person name="Zwaenepoel A."/>
            <person name="Wallace J."/>
            <person name="Van De Peer Y."/>
            <person name="Van Deynze A."/>
        </authorList>
    </citation>
    <scope>NUCLEOTIDE SEQUENCE</scope>
    <source>
        <tissue evidence="8">Leaves</tissue>
    </source>
</reference>
<evidence type="ECO:0000259" key="7">
    <source>
        <dbReference type="Pfam" id="PF14226"/>
    </source>
</evidence>
<dbReference type="Pfam" id="PF14226">
    <property type="entry name" value="DIOX_N"/>
    <property type="match status" value="1"/>
</dbReference>
<evidence type="ECO:0000256" key="1">
    <source>
        <dbReference type="ARBA" id="ARBA00001961"/>
    </source>
</evidence>
<dbReference type="InterPro" id="IPR044861">
    <property type="entry name" value="IPNS-like_FE2OG_OXY"/>
</dbReference>
<keyword evidence="9" id="KW-1185">Reference proteome</keyword>
<dbReference type="GO" id="GO:0016491">
    <property type="term" value="F:oxidoreductase activity"/>
    <property type="evidence" value="ECO:0007669"/>
    <property type="project" value="UniProtKB-KW"/>
</dbReference>
<feature type="region of interest" description="Disordered" evidence="5">
    <location>
        <begin position="423"/>
        <end position="463"/>
    </location>
</feature>
<keyword evidence="4" id="KW-0408">Iron</keyword>
<keyword evidence="2" id="KW-0479">Metal-binding</keyword>
<comment type="cofactor">
    <cofactor evidence="1">
        <name>L-ascorbate</name>
        <dbReference type="ChEBI" id="CHEBI:38290"/>
    </cofactor>
</comment>
<sequence>MLRHLDAGRKLFDPSPWRGLSMDQSFPTVSEATGIPVIDLTPLTGGGGGDVDALAAEVGEASRDWGFFVVVGHGVPAEAVARATAAQRAFFALPGGAQRPPRGLGSEGGARWATTSRSTPRTSGTGRRCRPRPPRSAAGRLPSPTAELVFANKWPEDLPGFKEYAKAMEELAFRLLELIARCTASSKDQTTFIRLNHYPPCPSPDLALGVGRHKDAGALTILGVRVTPVPDSFIINVGDLIQVWSNDRYESAEQQGVAVNSAKERFSMPYFFNPASYTMVEPVEELLSEENPARYNAYNWGDFFSTRKNSKLQEARRGPWCRLHIQGTSRSAYGTTHYTSKPPYEPHSAGVAMDDASVQAPEHRPVSASPVADANGRPGHRPLPAHRGHATVIPGVGTACHEWGFFVAVGHECTSSPCPPSSGRISPVKPASFPCPRNTTTSSPRKKIKTPPHKMVGSLRPRR</sequence>
<evidence type="ECO:0000259" key="6">
    <source>
        <dbReference type="Pfam" id="PF03171"/>
    </source>
</evidence>
<dbReference type="InterPro" id="IPR050231">
    <property type="entry name" value="Iron_ascorbate_oxido_reductase"/>
</dbReference>
<feature type="domain" description="Isopenicillin N synthase-like Fe(2+) 2OG dioxygenase" evidence="6">
    <location>
        <begin position="192"/>
        <end position="274"/>
    </location>
</feature>
<dbReference type="Proteomes" id="UP000636709">
    <property type="component" value="Unassembled WGS sequence"/>
</dbReference>
<protein>
    <recommendedName>
        <fullName evidence="10">Fe2OG dioxygenase domain-containing protein</fullName>
    </recommendedName>
</protein>
<feature type="domain" description="Non-haem dioxygenase N-terminal" evidence="7">
    <location>
        <begin position="35"/>
        <end position="94"/>
    </location>
</feature>
<dbReference type="SUPFAM" id="SSF51197">
    <property type="entry name" value="Clavaminate synthase-like"/>
    <property type="match status" value="1"/>
</dbReference>
<evidence type="ECO:0000256" key="3">
    <source>
        <dbReference type="ARBA" id="ARBA00023002"/>
    </source>
</evidence>
<dbReference type="InterPro" id="IPR026992">
    <property type="entry name" value="DIOX_N"/>
</dbReference>
<comment type="caution">
    <text evidence="8">The sequence shown here is derived from an EMBL/GenBank/DDBJ whole genome shotgun (WGS) entry which is preliminary data.</text>
</comment>
<dbReference type="AlphaFoldDB" id="A0A835ASU1"/>
<dbReference type="PANTHER" id="PTHR47990">
    <property type="entry name" value="2-OXOGLUTARATE (2OG) AND FE(II)-DEPENDENT OXYGENASE SUPERFAMILY PROTEIN-RELATED"/>
    <property type="match status" value="1"/>
</dbReference>
<proteinExistence type="predicted"/>
<dbReference type="Pfam" id="PF03171">
    <property type="entry name" value="2OG-FeII_Oxy"/>
    <property type="match status" value="1"/>
</dbReference>
<evidence type="ECO:0000256" key="4">
    <source>
        <dbReference type="ARBA" id="ARBA00023004"/>
    </source>
</evidence>
<keyword evidence="3" id="KW-0560">Oxidoreductase</keyword>
<evidence type="ECO:0000256" key="2">
    <source>
        <dbReference type="ARBA" id="ARBA00022723"/>
    </source>
</evidence>
<dbReference type="Gene3D" id="2.60.120.330">
    <property type="entry name" value="B-lactam Antibiotic, Isopenicillin N Synthase, Chain"/>
    <property type="match status" value="1"/>
</dbReference>
<gene>
    <name evidence="8" type="ORF">HU200_048379</name>
</gene>
<feature type="region of interest" description="Disordered" evidence="5">
    <location>
        <begin position="97"/>
        <end position="142"/>
    </location>
</feature>
<evidence type="ECO:0000313" key="8">
    <source>
        <dbReference type="EMBL" id="KAF8673930.1"/>
    </source>
</evidence>
<dbReference type="GO" id="GO:0046872">
    <property type="term" value="F:metal ion binding"/>
    <property type="evidence" value="ECO:0007669"/>
    <property type="project" value="UniProtKB-KW"/>
</dbReference>
<organism evidence="8 9">
    <name type="scientific">Digitaria exilis</name>
    <dbReference type="NCBI Taxonomy" id="1010633"/>
    <lineage>
        <taxon>Eukaryota</taxon>
        <taxon>Viridiplantae</taxon>
        <taxon>Streptophyta</taxon>
        <taxon>Embryophyta</taxon>
        <taxon>Tracheophyta</taxon>
        <taxon>Spermatophyta</taxon>
        <taxon>Magnoliopsida</taxon>
        <taxon>Liliopsida</taxon>
        <taxon>Poales</taxon>
        <taxon>Poaceae</taxon>
        <taxon>PACMAD clade</taxon>
        <taxon>Panicoideae</taxon>
        <taxon>Panicodae</taxon>
        <taxon>Paniceae</taxon>
        <taxon>Anthephorinae</taxon>
        <taxon>Digitaria</taxon>
    </lineage>
</organism>
<accession>A0A835ASU1</accession>
<evidence type="ECO:0008006" key="10">
    <source>
        <dbReference type="Google" id="ProtNLM"/>
    </source>
</evidence>